<protein>
    <recommendedName>
        <fullName evidence="4">Pseudouridine synthase</fullName>
        <ecNumber evidence="4">5.4.99.-</ecNumber>
    </recommendedName>
</protein>
<dbReference type="PROSITE" id="PS50889">
    <property type="entry name" value="S4"/>
    <property type="match status" value="1"/>
</dbReference>
<dbReference type="GO" id="GO:0120159">
    <property type="term" value="F:rRNA pseudouridine synthase activity"/>
    <property type="evidence" value="ECO:0007669"/>
    <property type="project" value="UniProtKB-ARBA"/>
</dbReference>
<dbReference type="Gene3D" id="3.30.70.1560">
    <property type="entry name" value="Alpha-L RNA-binding motif"/>
    <property type="match status" value="1"/>
</dbReference>
<reference evidence="6 7" key="1">
    <citation type="journal article" date="2016" name="Nat. Commun.">
        <title>Thousands of microbial genomes shed light on interconnected biogeochemical processes in an aquifer system.</title>
        <authorList>
            <person name="Anantharaman K."/>
            <person name="Brown C.T."/>
            <person name="Hug L.A."/>
            <person name="Sharon I."/>
            <person name="Castelle C.J."/>
            <person name="Probst A.J."/>
            <person name="Thomas B.C."/>
            <person name="Singh A."/>
            <person name="Wilkins M.J."/>
            <person name="Karaoz U."/>
            <person name="Brodie E.L."/>
            <person name="Williams K.H."/>
            <person name="Hubbard S.S."/>
            <person name="Banfield J.F."/>
        </authorList>
    </citation>
    <scope>NUCLEOTIDE SEQUENCE [LARGE SCALE GENOMIC DNA]</scope>
</reference>
<dbReference type="GO" id="GO:0000455">
    <property type="term" value="P:enzyme-directed rRNA pseudouridine synthesis"/>
    <property type="evidence" value="ECO:0007669"/>
    <property type="project" value="UniProtKB-ARBA"/>
</dbReference>
<dbReference type="InterPro" id="IPR042092">
    <property type="entry name" value="PsdUridine_s_RsuA/RluB/E/F_cat"/>
</dbReference>
<gene>
    <name evidence="6" type="ORF">A3I30_03285</name>
</gene>
<evidence type="ECO:0000259" key="5">
    <source>
        <dbReference type="SMART" id="SM00363"/>
    </source>
</evidence>
<dbReference type="PANTHER" id="PTHR47683:SF2">
    <property type="entry name" value="RNA-BINDING S4 DOMAIN-CONTAINING PROTEIN"/>
    <property type="match status" value="1"/>
</dbReference>
<dbReference type="Pfam" id="PF00849">
    <property type="entry name" value="PseudoU_synth_2"/>
    <property type="match status" value="1"/>
</dbReference>
<dbReference type="SMART" id="SM00363">
    <property type="entry name" value="S4"/>
    <property type="match status" value="1"/>
</dbReference>
<dbReference type="CDD" id="cd00165">
    <property type="entry name" value="S4"/>
    <property type="match status" value="1"/>
</dbReference>
<dbReference type="PANTHER" id="PTHR47683">
    <property type="entry name" value="PSEUDOURIDINE SYNTHASE FAMILY PROTEIN-RELATED"/>
    <property type="match status" value="1"/>
</dbReference>
<dbReference type="FunFam" id="3.10.290.10:FF:000003">
    <property type="entry name" value="Pseudouridine synthase"/>
    <property type="match status" value="1"/>
</dbReference>
<keyword evidence="2 4" id="KW-0413">Isomerase</keyword>
<dbReference type="InterPro" id="IPR036986">
    <property type="entry name" value="S4_RNA-bd_sf"/>
</dbReference>
<dbReference type="NCBIfam" id="TIGR00093">
    <property type="entry name" value="pseudouridine synthase"/>
    <property type="match status" value="1"/>
</dbReference>
<name>A0A1F5CBR8_9BACT</name>
<proteinExistence type="inferred from homology"/>
<dbReference type="InterPro" id="IPR018496">
    <property type="entry name" value="PsdUridine_synth_RsuA/RluB_CS"/>
</dbReference>
<dbReference type="Gene3D" id="3.10.290.10">
    <property type="entry name" value="RNA-binding S4 domain"/>
    <property type="match status" value="1"/>
</dbReference>
<dbReference type="InterPro" id="IPR020103">
    <property type="entry name" value="PsdUridine_synth_cat_dom_sf"/>
</dbReference>
<dbReference type="Proteomes" id="UP000177197">
    <property type="component" value="Unassembled WGS sequence"/>
</dbReference>
<dbReference type="AlphaFoldDB" id="A0A1F5CBR8"/>
<evidence type="ECO:0000256" key="1">
    <source>
        <dbReference type="ARBA" id="ARBA00008348"/>
    </source>
</evidence>
<organism evidence="6 7">
    <name type="scientific">Candidatus Azambacteria bacterium RIFCSPLOWO2_02_FULL_44_14</name>
    <dbReference type="NCBI Taxonomy" id="1797306"/>
    <lineage>
        <taxon>Bacteria</taxon>
        <taxon>Candidatus Azamiibacteriota</taxon>
    </lineage>
</organism>
<evidence type="ECO:0000313" key="6">
    <source>
        <dbReference type="EMBL" id="OGD40293.1"/>
    </source>
</evidence>
<evidence type="ECO:0000256" key="2">
    <source>
        <dbReference type="ARBA" id="ARBA00023235"/>
    </source>
</evidence>
<dbReference type="EC" id="5.4.99.-" evidence="4"/>
<evidence type="ECO:0000256" key="4">
    <source>
        <dbReference type="RuleBase" id="RU003887"/>
    </source>
</evidence>
<comment type="caution">
    <text evidence="6">The sequence shown here is derived from an EMBL/GenBank/DDBJ whole genome shotgun (WGS) entry which is preliminary data.</text>
</comment>
<dbReference type="PROSITE" id="PS01149">
    <property type="entry name" value="PSI_RSU"/>
    <property type="match status" value="1"/>
</dbReference>
<comment type="similarity">
    <text evidence="1 4">Belongs to the pseudouridine synthase RsuA family.</text>
</comment>
<evidence type="ECO:0000256" key="3">
    <source>
        <dbReference type="PROSITE-ProRule" id="PRU00182"/>
    </source>
</evidence>
<evidence type="ECO:0000313" key="7">
    <source>
        <dbReference type="Proteomes" id="UP000177197"/>
    </source>
</evidence>
<feature type="domain" description="RNA-binding S4" evidence="5">
    <location>
        <begin position="1"/>
        <end position="59"/>
    </location>
</feature>
<dbReference type="SUPFAM" id="SSF55120">
    <property type="entry name" value="Pseudouridine synthase"/>
    <property type="match status" value="1"/>
</dbReference>
<accession>A0A1F5CBR8</accession>
<dbReference type="InterPro" id="IPR000748">
    <property type="entry name" value="PsdUridine_synth_RsuA/RluB/E/F"/>
</dbReference>
<dbReference type="Pfam" id="PF01479">
    <property type="entry name" value="S4"/>
    <property type="match status" value="1"/>
</dbReference>
<dbReference type="InterPro" id="IPR006145">
    <property type="entry name" value="PsdUridine_synth_RsuA/RluA"/>
</dbReference>
<keyword evidence="3" id="KW-0694">RNA-binding</keyword>
<sequence>MRIQKYMSEKGIASRREAERLIMLGLVTVNGKVVREMGVQIDPEKDKVAILPAAEKKLAKKTTIVIYKPKEIVSSREKNEGKTIYELFPRFAKLNIVGRLDKSSEGLLMLTDDGVIAKAVTGEAHLVEKEYKVTVREEIRAGRLKVLERGIEIDGVTTLSAKTEWLDNHTFKIILREGRKHQIRRMCEALRLTVTRLLRLRIGPVSLGKMKPGEFRVLSAKEVKLLKK</sequence>
<dbReference type="InterPro" id="IPR002942">
    <property type="entry name" value="S4_RNA-bd"/>
</dbReference>
<dbReference type="GO" id="GO:0003723">
    <property type="term" value="F:RNA binding"/>
    <property type="evidence" value="ECO:0007669"/>
    <property type="project" value="UniProtKB-KW"/>
</dbReference>
<dbReference type="Gene3D" id="3.30.70.580">
    <property type="entry name" value="Pseudouridine synthase I, catalytic domain, N-terminal subdomain"/>
    <property type="match status" value="1"/>
</dbReference>
<dbReference type="SUPFAM" id="SSF55174">
    <property type="entry name" value="Alpha-L RNA-binding motif"/>
    <property type="match status" value="1"/>
</dbReference>
<dbReference type="InterPro" id="IPR020094">
    <property type="entry name" value="TruA/RsuA/RluB/E/F_N"/>
</dbReference>
<dbReference type="InterPro" id="IPR050343">
    <property type="entry name" value="RsuA_PseudoU_synthase"/>
</dbReference>
<dbReference type="EMBL" id="MEYV01000010">
    <property type="protein sequence ID" value="OGD40293.1"/>
    <property type="molecule type" value="Genomic_DNA"/>
</dbReference>